<organism evidence="1">
    <name type="scientific">bioreactor metagenome</name>
    <dbReference type="NCBI Taxonomy" id="1076179"/>
    <lineage>
        <taxon>unclassified sequences</taxon>
        <taxon>metagenomes</taxon>
        <taxon>ecological metagenomes</taxon>
    </lineage>
</organism>
<sequence>MRRIFCGHGSRNSSSVEGQIYGGFVVVRACREDAGDHHKDQDDGHQYRGDYHSYRFPRPFVGGESDGGLDRKSNCCGSCQGTSPPFQVEQRTLIRFPFLLLSRQTEGFFHGLLQKLGMKACRLIALQYGV</sequence>
<name>A0A644WT96_9ZZZZ</name>
<gene>
    <name evidence="1" type="ORF">SDC9_51683</name>
</gene>
<reference evidence="1" key="1">
    <citation type="submission" date="2019-08" db="EMBL/GenBank/DDBJ databases">
        <authorList>
            <person name="Kucharzyk K."/>
            <person name="Murdoch R.W."/>
            <person name="Higgins S."/>
            <person name="Loffler F."/>
        </authorList>
    </citation>
    <scope>NUCLEOTIDE SEQUENCE</scope>
</reference>
<comment type="caution">
    <text evidence="1">The sequence shown here is derived from an EMBL/GenBank/DDBJ whole genome shotgun (WGS) entry which is preliminary data.</text>
</comment>
<accession>A0A644WT96</accession>
<proteinExistence type="predicted"/>
<dbReference type="EMBL" id="VSSQ01001127">
    <property type="protein sequence ID" value="MPM05393.1"/>
    <property type="molecule type" value="Genomic_DNA"/>
</dbReference>
<dbReference type="AlphaFoldDB" id="A0A644WT96"/>
<protein>
    <submittedName>
        <fullName evidence="1">Uncharacterized protein</fullName>
    </submittedName>
</protein>
<evidence type="ECO:0000313" key="1">
    <source>
        <dbReference type="EMBL" id="MPM05393.1"/>
    </source>
</evidence>